<evidence type="ECO:0000313" key="2">
    <source>
        <dbReference type="Proteomes" id="UP000321734"/>
    </source>
</evidence>
<dbReference type="OrthoDB" id="7443339at2"/>
<gene>
    <name evidence="1" type="ORF">ES711_11455</name>
</gene>
<protein>
    <submittedName>
        <fullName evidence="1">SGNH/GDSL hydrolase family protein</fullName>
    </submittedName>
</protein>
<dbReference type="GO" id="GO:0016788">
    <property type="term" value="F:hydrolase activity, acting on ester bonds"/>
    <property type="evidence" value="ECO:0007669"/>
    <property type="project" value="UniProtKB-ARBA"/>
</dbReference>
<dbReference type="RefSeq" id="WP_146893449.1">
    <property type="nucleotide sequence ID" value="NZ_VORX01000005.1"/>
</dbReference>
<dbReference type="Gene3D" id="3.40.50.1110">
    <property type="entry name" value="SGNH hydrolase"/>
    <property type="match status" value="1"/>
</dbReference>
<dbReference type="InterPro" id="IPR036514">
    <property type="entry name" value="SGNH_hydro_sf"/>
</dbReference>
<dbReference type="EMBL" id="VORX01000005">
    <property type="protein sequence ID" value="TXE07376.1"/>
    <property type="molecule type" value="Genomic_DNA"/>
</dbReference>
<dbReference type="AlphaFoldDB" id="A0A5C7AF32"/>
<keyword evidence="2" id="KW-1185">Reference proteome</keyword>
<proteinExistence type="predicted"/>
<dbReference type="SUPFAM" id="SSF52266">
    <property type="entry name" value="SGNH hydrolase"/>
    <property type="match status" value="1"/>
</dbReference>
<evidence type="ECO:0000313" key="1">
    <source>
        <dbReference type="EMBL" id="TXE07376.1"/>
    </source>
</evidence>
<dbReference type="Proteomes" id="UP000321734">
    <property type="component" value="Unassembled WGS sequence"/>
</dbReference>
<name>A0A5C7AF32_9FLAO</name>
<reference evidence="1 2" key="1">
    <citation type="submission" date="2019-08" db="EMBL/GenBank/DDBJ databases">
        <title>Genome sequence of Gelidibacter salicanalis IC162T.</title>
        <authorList>
            <person name="Bowman J.P."/>
        </authorList>
    </citation>
    <scope>NUCLEOTIDE SEQUENCE [LARGE SCALE GENOMIC DNA]</scope>
    <source>
        <strain evidence="1 2">IC162</strain>
    </source>
</reference>
<keyword evidence="1" id="KW-0378">Hydrolase</keyword>
<organism evidence="1 2">
    <name type="scientific">Gelidibacter salicanalis</name>
    <dbReference type="NCBI Taxonomy" id="291193"/>
    <lineage>
        <taxon>Bacteria</taxon>
        <taxon>Pseudomonadati</taxon>
        <taxon>Bacteroidota</taxon>
        <taxon>Flavobacteriia</taxon>
        <taxon>Flavobacteriales</taxon>
        <taxon>Flavobacteriaceae</taxon>
        <taxon>Gelidibacter</taxon>
    </lineage>
</organism>
<sequence length="158" mass="17980">MKYAKQEGVNLSYQMVTFPNYALEDHWNDGEIQKLIAHTTFDFIILQQGPSSQPDGREMLINYGNKLDSISQSNQSKLCYFMVWPSLKNYHTFDGVIKNHQDAAAINNAILLPVGQVWKAHFYSTKNFQYYGPDGFHPSLEGSKTAAKVIVNSLLLHH</sequence>
<comment type="caution">
    <text evidence="1">The sequence shown here is derived from an EMBL/GenBank/DDBJ whole genome shotgun (WGS) entry which is preliminary data.</text>
</comment>
<accession>A0A5C7AF32</accession>